<evidence type="ECO:0000313" key="1">
    <source>
        <dbReference type="EMBL" id="AUR01361.1"/>
    </source>
</evidence>
<evidence type="ECO:0000313" key="2">
    <source>
        <dbReference type="Proteomes" id="UP000236447"/>
    </source>
</evidence>
<reference evidence="1 2" key="2">
    <citation type="journal article" date="2017" name="Genome Biol. Evol.">
        <title>Trajectories and Drivers of Genome Evolution in Surface-Associated Marine Phaeobacter.</title>
        <authorList>
            <person name="Freese H.M."/>
            <person name="Sikorski J."/>
            <person name="Bunk B."/>
            <person name="Scheuner C."/>
            <person name="Meier-Kolthoff J.P."/>
            <person name="Sproer C."/>
            <person name="Gram L."/>
            <person name="Overmann J."/>
        </authorList>
    </citation>
    <scope>NUCLEOTIDE SEQUENCE [LARGE SCALE GENOMIC DNA]</scope>
    <source>
        <strain evidence="1 2">P88</strain>
        <plasmid evidence="2">pp88_b</plasmid>
    </source>
</reference>
<gene>
    <name evidence="1" type="ORF">PhaeoP88_04049</name>
</gene>
<accession>A0A2I7KFM9</accession>
<sequence>MTISTNRIAATVERVTCSDNCRPNILPFGMAHTNVTIIRTFAIQAAFHALTGKEIDHPAPSVLPRSGFQLWRIYAL</sequence>
<dbReference type="Proteomes" id="UP000236447">
    <property type="component" value="Plasmid pP88_b"/>
</dbReference>
<geneLocation type="plasmid" evidence="2">
    <name>pp88_b</name>
</geneLocation>
<proteinExistence type="predicted"/>
<dbReference type="AlphaFoldDB" id="A0A2I7KFM9"/>
<dbReference type="EMBL" id="CP010727">
    <property type="protein sequence ID" value="AUR01361.1"/>
    <property type="molecule type" value="Genomic_DNA"/>
</dbReference>
<name>A0A2I7KFM9_9RHOB</name>
<protein>
    <submittedName>
        <fullName evidence="1">Uncharacterized protein</fullName>
    </submittedName>
</protein>
<reference evidence="1 2" key="1">
    <citation type="journal article" date="2017" name="Front. Microbiol.">
        <title>Phaeobacter piscinae sp. nov., a species of the Roseobacter group and potential aquaculture probiont.</title>
        <authorList>
            <person name="Sonnenschein E.C."/>
            <person name="Phippen C.B.W."/>
            <person name="Nielsen K.F."/>
            <person name="Mateiu R.V."/>
            <person name="Melchiorsen J."/>
            <person name="Gram L."/>
            <person name="Overmann J."/>
            <person name="Freese H.M."/>
        </authorList>
    </citation>
    <scope>NUCLEOTIDE SEQUENCE [LARGE SCALE GENOMIC DNA]</scope>
    <source>
        <strain evidence="1 2">P88</strain>
        <plasmid evidence="2">pp88_b</plasmid>
    </source>
</reference>
<keyword evidence="1" id="KW-0614">Plasmid</keyword>
<organism evidence="1 2">
    <name type="scientific">Phaeobacter inhibens</name>
    <dbReference type="NCBI Taxonomy" id="221822"/>
    <lineage>
        <taxon>Bacteria</taxon>
        <taxon>Pseudomonadati</taxon>
        <taxon>Pseudomonadota</taxon>
        <taxon>Alphaproteobacteria</taxon>
        <taxon>Rhodobacterales</taxon>
        <taxon>Roseobacteraceae</taxon>
        <taxon>Phaeobacter</taxon>
    </lineage>
</organism>